<keyword evidence="7" id="KW-1185">Reference proteome</keyword>
<dbReference type="SUPFAM" id="SSF52343">
    <property type="entry name" value="Ferredoxin reductase-like, C-terminal NADP-linked domain"/>
    <property type="match status" value="1"/>
</dbReference>
<dbReference type="InterPro" id="IPR017927">
    <property type="entry name" value="FAD-bd_FR_type"/>
</dbReference>
<dbReference type="InterPro" id="IPR017900">
    <property type="entry name" value="4Fe4S_Fe_S_CS"/>
</dbReference>
<dbReference type="EMBL" id="FQZT01000004">
    <property type="protein sequence ID" value="SHJ07996.1"/>
    <property type="molecule type" value="Genomic_DNA"/>
</dbReference>
<keyword evidence="2" id="KW-0408">Iron</keyword>
<evidence type="ECO:0000313" key="6">
    <source>
        <dbReference type="EMBL" id="SHJ07996.1"/>
    </source>
</evidence>
<dbReference type="InterPro" id="IPR019480">
    <property type="entry name" value="Dihydroorotate_DH_Fe-S-bd"/>
</dbReference>
<dbReference type="PANTHER" id="PTHR40447">
    <property type="entry name" value="ANAEROBIC SULFITE REDUCTASE SUBUNIT A"/>
    <property type="match status" value="1"/>
</dbReference>
<evidence type="ECO:0000256" key="2">
    <source>
        <dbReference type="ARBA" id="ARBA00023004"/>
    </source>
</evidence>
<feature type="domain" description="4Fe-4S ferredoxin-type" evidence="4">
    <location>
        <begin position="235"/>
        <end position="266"/>
    </location>
</feature>
<dbReference type="SUPFAM" id="SSF46548">
    <property type="entry name" value="alpha-helical ferredoxin"/>
    <property type="match status" value="1"/>
</dbReference>
<dbReference type="PROSITE" id="PS51379">
    <property type="entry name" value="4FE4S_FER_2"/>
    <property type="match status" value="1"/>
</dbReference>
<evidence type="ECO:0000259" key="5">
    <source>
        <dbReference type="PROSITE" id="PS51384"/>
    </source>
</evidence>
<dbReference type="InterPro" id="IPR017896">
    <property type="entry name" value="4Fe4S_Fe-S-bd"/>
</dbReference>
<dbReference type="Pfam" id="PF17179">
    <property type="entry name" value="Fer4_22"/>
    <property type="match status" value="1"/>
</dbReference>
<evidence type="ECO:0000256" key="1">
    <source>
        <dbReference type="ARBA" id="ARBA00022723"/>
    </source>
</evidence>
<dbReference type="InterPro" id="IPR039261">
    <property type="entry name" value="FNR_nucleotide-bd"/>
</dbReference>
<evidence type="ECO:0000313" key="7">
    <source>
        <dbReference type="Proteomes" id="UP000184171"/>
    </source>
</evidence>
<protein>
    <submittedName>
        <fullName evidence="6">NAD(P)H-flavin reductase</fullName>
    </submittedName>
</protein>
<dbReference type="RefSeq" id="WP_084091849.1">
    <property type="nucleotide sequence ID" value="NZ_FQZT01000004.1"/>
</dbReference>
<dbReference type="Gene3D" id="3.40.50.80">
    <property type="entry name" value="Nucleotide-binding domain of ferredoxin-NADP reductase (FNR) module"/>
    <property type="match status" value="1"/>
</dbReference>
<dbReference type="Pfam" id="PF00175">
    <property type="entry name" value="NAD_binding_1"/>
    <property type="match status" value="1"/>
</dbReference>
<dbReference type="Proteomes" id="UP000184171">
    <property type="component" value="Unassembled WGS sequence"/>
</dbReference>
<keyword evidence="3" id="KW-0411">Iron-sulfur</keyword>
<sequence length="631" mass="71526">MLSDFSLKFQAEEQPERPLWRAIQSTEILHFVRSLLLAYDVIGVQKKRGRLVLDSLQDAADLVLEFPPAVHSPKKFLFPHWDQLFRFKLDENILLEAETAAPPRIIFGMHPCDLHAVKILDDCLFEGETDSSYRAKREATLLIGVDCTPDEFCFCTSLGTDRIAEGFDLFLHKRDGHYLIQTGSERGRKLLQDHAPETYDGPEESPLPLQVKQCDNKIKFPFESLPNLLEDAYDDKIWQELGHRCLGCGSCTLLCPTCYCFNVQDKLEISMQEGQRIRTWDSCQFDQFAQVANGNNFRSSQADRQRHRFFRKYKYLWEKHQRTACVGCGRCRRECLSEIEPVTVLNQMFADSPQPAETRPGSEYQPQMAQIIDVEQLSEKDRLFRLRLPQSIDFTPGSFMQISVFGLGEAPFSIASAPDGGNEIELMVRKAGTLTQALHRSRKGDSIGLRGPFGSGYPLASMHGKDLLLVAGGRGLLAIRSLLQAALADRHNFGRITLLCGARDIEALVFPEDLLDWHRSELLDCRIAVKDPDNSWGIPSLDISYLFKDLDIDPQRTIAAVSGPPEMYRQVNPLLFRMGLAEENLYLNLERHMKCGLGKCGKCQINNIYVCECGPIFPYSAIKHLGEAIER</sequence>
<name>A0A1M6GDJ8_MALRU</name>
<dbReference type="GO" id="GO:0051536">
    <property type="term" value="F:iron-sulfur cluster binding"/>
    <property type="evidence" value="ECO:0007669"/>
    <property type="project" value="UniProtKB-KW"/>
</dbReference>
<dbReference type="PANTHER" id="PTHR40447:SF1">
    <property type="entry name" value="ANAEROBIC SULFITE REDUCTASE SUBUNIT A"/>
    <property type="match status" value="1"/>
</dbReference>
<dbReference type="GO" id="GO:0016491">
    <property type="term" value="F:oxidoreductase activity"/>
    <property type="evidence" value="ECO:0007669"/>
    <property type="project" value="InterPro"/>
</dbReference>
<dbReference type="Pfam" id="PF00970">
    <property type="entry name" value="FAD_binding_6"/>
    <property type="match status" value="1"/>
</dbReference>
<dbReference type="GO" id="GO:0046872">
    <property type="term" value="F:metal ion binding"/>
    <property type="evidence" value="ECO:0007669"/>
    <property type="project" value="UniProtKB-KW"/>
</dbReference>
<dbReference type="CDD" id="cd06221">
    <property type="entry name" value="sulfite_reductase_like"/>
    <property type="match status" value="1"/>
</dbReference>
<dbReference type="PROSITE" id="PS00198">
    <property type="entry name" value="4FE4S_FER_1"/>
    <property type="match status" value="1"/>
</dbReference>
<dbReference type="InterPro" id="IPR001433">
    <property type="entry name" value="OxRdtase_FAD/NAD-bd"/>
</dbReference>
<dbReference type="PROSITE" id="PS51384">
    <property type="entry name" value="FAD_FR"/>
    <property type="match status" value="1"/>
</dbReference>
<dbReference type="SUPFAM" id="SSF63380">
    <property type="entry name" value="Riboflavin synthase domain-like"/>
    <property type="match status" value="1"/>
</dbReference>
<proteinExistence type="predicted"/>
<organism evidence="6 7">
    <name type="scientific">Malonomonas rubra DSM 5091</name>
    <dbReference type="NCBI Taxonomy" id="1122189"/>
    <lineage>
        <taxon>Bacteria</taxon>
        <taxon>Pseudomonadati</taxon>
        <taxon>Thermodesulfobacteriota</taxon>
        <taxon>Desulfuromonadia</taxon>
        <taxon>Desulfuromonadales</taxon>
        <taxon>Geopsychrobacteraceae</taxon>
        <taxon>Malonomonas</taxon>
    </lineage>
</organism>
<feature type="domain" description="FAD-binding FR-type" evidence="5">
    <location>
        <begin position="364"/>
        <end position="459"/>
    </location>
</feature>
<gene>
    <name evidence="6" type="ORF">SAMN02745165_01507</name>
</gene>
<dbReference type="InterPro" id="IPR017938">
    <property type="entry name" value="Riboflavin_synthase-like_b-brl"/>
</dbReference>
<accession>A0A1M6GDJ8</accession>
<evidence type="ECO:0000256" key="3">
    <source>
        <dbReference type="ARBA" id="ARBA00023014"/>
    </source>
</evidence>
<dbReference type="STRING" id="1122189.SAMN02745165_01507"/>
<reference evidence="6 7" key="1">
    <citation type="submission" date="2016-11" db="EMBL/GenBank/DDBJ databases">
        <authorList>
            <person name="Jaros S."/>
            <person name="Januszkiewicz K."/>
            <person name="Wedrychowicz H."/>
        </authorList>
    </citation>
    <scope>NUCLEOTIDE SEQUENCE [LARGE SCALE GENOMIC DNA]</scope>
    <source>
        <strain evidence="6 7">DSM 5091</strain>
    </source>
</reference>
<evidence type="ECO:0000259" key="4">
    <source>
        <dbReference type="PROSITE" id="PS51379"/>
    </source>
</evidence>
<dbReference type="Pfam" id="PF10418">
    <property type="entry name" value="DHODB_Fe-S_bind"/>
    <property type="match status" value="1"/>
</dbReference>
<dbReference type="Gene3D" id="2.40.30.10">
    <property type="entry name" value="Translation factors"/>
    <property type="match status" value="1"/>
</dbReference>
<dbReference type="AlphaFoldDB" id="A0A1M6GDJ8"/>
<keyword evidence="1" id="KW-0479">Metal-binding</keyword>
<dbReference type="InterPro" id="IPR008333">
    <property type="entry name" value="Cbr1-like_FAD-bd_dom"/>
</dbReference>
<dbReference type="OrthoDB" id="9795302at2"/>